<keyword evidence="1" id="KW-1133">Transmembrane helix</keyword>
<evidence type="ECO:0000313" key="2">
    <source>
        <dbReference type="EMBL" id="KOS36292.1"/>
    </source>
</evidence>
<keyword evidence="3" id="KW-1185">Reference proteome</keyword>
<protein>
    <submittedName>
        <fullName evidence="2">Uncharacterized protein</fullName>
    </submittedName>
</protein>
<sequence length="75" mass="8187">MNNVLIKRGAASNVPSSGTQPINQSIKVQLTCCSLTSCGIPHTFYLLLFSLFSYFSLSLSLSLYKPSPTLVLIFN</sequence>
<dbReference type="EMBL" id="LHQQ01000519">
    <property type="protein sequence ID" value="KOS36292.1"/>
    <property type="molecule type" value="Genomic_DNA"/>
</dbReference>
<dbReference type="Proteomes" id="UP000037696">
    <property type="component" value="Unassembled WGS sequence"/>
</dbReference>
<keyword evidence="1" id="KW-0472">Membrane</keyword>
<keyword evidence="1" id="KW-0812">Transmembrane</keyword>
<comment type="caution">
    <text evidence="2">The sequence shown here is derived from an EMBL/GenBank/DDBJ whole genome shotgun (WGS) entry which is preliminary data.</text>
</comment>
<dbReference type="AlphaFoldDB" id="A0A0M9W9G9"/>
<accession>A0A0M9W9G9</accession>
<name>A0A0M9W9G9_9EURO</name>
<gene>
    <name evidence="2" type="ORF">ACN38_g12976</name>
</gene>
<feature type="transmembrane region" description="Helical" evidence="1">
    <location>
        <begin position="44"/>
        <end position="64"/>
    </location>
</feature>
<reference evidence="2 3" key="1">
    <citation type="submission" date="2015-08" db="EMBL/GenBank/DDBJ databases">
        <title>Genome sequencing of Penicillium nordicum.</title>
        <authorList>
            <person name="Nguyen H.D."/>
            <person name="Seifert K.A."/>
        </authorList>
    </citation>
    <scope>NUCLEOTIDE SEQUENCE [LARGE SCALE GENOMIC DNA]</scope>
    <source>
        <strain evidence="2 3">DAOMC 185683</strain>
    </source>
</reference>
<proteinExistence type="predicted"/>
<evidence type="ECO:0000256" key="1">
    <source>
        <dbReference type="SAM" id="Phobius"/>
    </source>
</evidence>
<organism evidence="2 3">
    <name type="scientific">Penicillium nordicum</name>
    <dbReference type="NCBI Taxonomy" id="229535"/>
    <lineage>
        <taxon>Eukaryota</taxon>
        <taxon>Fungi</taxon>
        <taxon>Dikarya</taxon>
        <taxon>Ascomycota</taxon>
        <taxon>Pezizomycotina</taxon>
        <taxon>Eurotiomycetes</taxon>
        <taxon>Eurotiomycetidae</taxon>
        <taxon>Eurotiales</taxon>
        <taxon>Aspergillaceae</taxon>
        <taxon>Penicillium</taxon>
    </lineage>
</organism>
<evidence type="ECO:0000313" key="3">
    <source>
        <dbReference type="Proteomes" id="UP000037696"/>
    </source>
</evidence>